<reference evidence="2 4" key="3">
    <citation type="submission" date="2017-04" db="EMBL/GenBank/DDBJ databases">
        <title>Emergence of KPC-2-producing Citrobacter isolates from sediments of a Chinese river.</title>
        <authorList>
            <person name="Zheng B."/>
        </authorList>
    </citation>
    <scope>NUCLEOTIDE SEQUENCE [LARGE SCALE GENOMIC DNA]</scope>
    <source>
        <strain evidence="2 4">C191</strain>
    </source>
</reference>
<protein>
    <submittedName>
        <fullName evidence="1">Uncharacterized protein</fullName>
    </submittedName>
</protein>
<gene>
    <name evidence="1" type="ORF">AN672_20935</name>
    <name evidence="2" type="ORF">B9P89_17035</name>
</gene>
<evidence type="ECO:0000313" key="4">
    <source>
        <dbReference type="Proteomes" id="UP000215827"/>
    </source>
</evidence>
<evidence type="ECO:0000313" key="2">
    <source>
        <dbReference type="EMBL" id="OYR02216.1"/>
    </source>
</evidence>
<organism evidence="1 3">
    <name type="scientific">Citrobacter freundii</name>
    <dbReference type="NCBI Taxonomy" id="546"/>
    <lineage>
        <taxon>Bacteria</taxon>
        <taxon>Pseudomonadati</taxon>
        <taxon>Pseudomonadota</taxon>
        <taxon>Gammaproteobacteria</taxon>
        <taxon>Enterobacterales</taxon>
        <taxon>Enterobacteriaceae</taxon>
        <taxon>Citrobacter</taxon>
        <taxon>Citrobacter freundii complex</taxon>
    </lineage>
</organism>
<dbReference type="EMBL" id="NEFA01000020">
    <property type="protein sequence ID" value="OYR02216.1"/>
    <property type="molecule type" value="Genomic_DNA"/>
</dbReference>
<proteinExistence type="predicted"/>
<dbReference type="Proteomes" id="UP000215827">
    <property type="component" value="Unassembled WGS sequence"/>
</dbReference>
<evidence type="ECO:0000313" key="3">
    <source>
        <dbReference type="Proteomes" id="UP000050520"/>
    </source>
</evidence>
<reference evidence="3" key="1">
    <citation type="submission" date="2015-09" db="EMBL/GenBank/DDBJ databases">
        <title>Prevalence of NDMs in South Africa.</title>
        <authorList>
            <person name="Osei Sekyere J."/>
            <person name="Govinden U."/>
            <person name="Essack S."/>
            <person name="Haldorsen B."/>
            <person name="Samuelsen O."/>
            <person name="Aasnaes B."/>
            <person name="Sundsfjord A."/>
        </authorList>
    </citation>
    <scope>NUCLEOTIDE SEQUENCE [LARGE SCALE GENOMIC DNA]</scope>
    <source>
        <strain evidence="3">ST62:944112508</strain>
    </source>
</reference>
<evidence type="ECO:0000313" key="1">
    <source>
        <dbReference type="EMBL" id="KPR52814.1"/>
    </source>
</evidence>
<accession>A0AA40NH61</accession>
<dbReference type="EMBL" id="LJEB01000102">
    <property type="protein sequence ID" value="KPR52814.1"/>
    <property type="molecule type" value="Genomic_DNA"/>
</dbReference>
<name>A0AA40NH61_CITFR</name>
<comment type="caution">
    <text evidence="1">The sequence shown here is derived from an EMBL/GenBank/DDBJ whole genome shotgun (WGS) entry which is preliminary data.</text>
</comment>
<dbReference type="Proteomes" id="UP000050520">
    <property type="component" value="Unassembled WGS sequence"/>
</dbReference>
<dbReference type="AlphaFoldDB" id="A0AA40NH61"/>
<sequence length="70" mass="8269">MGASLNVMSMVFDEATRHLSVDDKHRKWLCIIPEFMRPEGEHKRWNEHLPAYYCTRHATIALQKPGIRTF</sequence>
<reference evidence="1 3" key="2">
    <citation type="journal article" date="2017" name="PLoS ONE">
        <title>Genomic and phenotypic characterisation of fluoroquinolone resistance mechanisms in Enterobacteriaceae in Durban, South Africa.</title>
        <authorList>
            <person name="Osei Sekyere J."/>
            <person name="Amoako D.G."/>
        </authorList>
    </citation>
    <scope>NUCLEOTIDE SEQUENCE [LARGE SCALE GENOMIC DNA]</scope>
    <source>
        <strain evidence="1 3">ST62:944112508</strain>
    </source>
</reference>